<name>A0A4U6VWL0_SETVI</name>
<organism evidence="2 3">
    <name type="scientific">Setaria viridis</name>
    <name type="common">Green bristlegrass</name>
    <name type="synonym">Setaria italica subsp. viridis</name>
    <dbReference type="NCBI Taxonomy" id="4556"/>
    <lineage>
        <taxon>Eukaryota</taxon>
        <taxon>Viridiplantae</taxon>
        <taxon>Streptophyta</taxon>
        <taxon>Embryophyta</taxon>
        <taxon>Tracheophyta</taxon>
        <taxon>Spermatophyta</taxon>
        <taxon>Magnoliopsida</taxon>
        <taxon>Liliopsida</taxon>
        <taxon>Poales</taxon>
        <taxon>Poaceae</taxon>
        <taxon>PACMAD clade</taxon>
        <taxon>Panicoideae</taxon>
        <taxon>Panicodae</taxon>
        <taxon>Paniceae</taxon>
        <taxon>Cenchrinae</taxon>
        <taxon>Setaria</taxon>
    </lineage>
</organism>
<dbReference type="EMBL" id="CM016553">
    <property type="protein sequence ID" value="TKW33424.1"/>
    <property type="molecule type" value="Genomic_DNA"/>
</dbReference>
<keyword evidence="3" id="KW-1185">Reference proteome</keyword>
<dbReference type="AlphaFoldDB" id="A0A4U6VWL0"/>
<evidence type="ECO:0000313" key="2">
    <source>
        <dbReference type="EMBL" id="TKW33424.1"/>
    </source>
</evidence>
<accession>A0A4U6VWL0</accession>
<protein>
    <submittedName>
        <fullName evidence="2">Uncharacterized protein</fullName>
    </submittedName>
</protein>
<dbReference type="Gramene" id="TKW33424">
    <property type="protein sequence ID" value="TKW33424"/>
    <property type="gene ID" value="SEVIR_2G234580v2"/>
</dbReference>
<proteinExistence type="predicted"/>
<feature type="chain" id="PRO_5020534624" evidence="1">
    <location>
        <begin position="22"/>
        <end position="43"/>
    </location>
</feature>
<gene>
    <name evidence="2" type="ORF">SEVIR_2G234580v2</name>
</gene>
<feature type="signal peptide" evidence="1">
    <location>
        <begin position="1"/>
        <end position="21"/>
    </location>
</feature>
<reference evidence="2" key="1">
    <citation type="submission" date="2019-03" db="EMBL/GenBank/DDBJ databases">
        <title>WGS assembly of Setaria viridis.</title>
        <authorList>
            <person name="Huang P."/>
            <person name="Jenkins J."/>
            <person name="Grimwood J."/>
            <person name="Barry K."/>
            <person name="Healey A."/>
            <person name="Mamidi S."/>
            <person name="Sreedasyam A."/>
            <person name="Shu S."/>
            <person name="Feldman M."/>
            <person name="Wu J."/>
            <person name="Yu Y."/>
            <person name="Chen C."/>
            <person name="Johnson J."/>
            <person name="Rokhsar D."/>
            <person name="Baxter I."/>
            <person name="Schmutz J."/>
            <person name="Brutnell T."/>
            <person name="Kellogg E."/>
        </authorList>
    </citation>
    <scope>NUCLEOTIDE SEQUENCE [LARGE SCALE GENOMIC DNA]</scope>
</reference>
<evidence type="ECO:0000256" key="1">
    <source>
        <dbReference type="SAM" id="SignalP"/>
    </source>
</evidence>
<evidence type="ECO:0000313" key="3">
    <source>
        <dbReference type="Proteomes" id="UP000298652"/>
    </source>
</evidence>
<keyword evidence="1" id="KW-0732">Signal</keyword>
<sequence length="43" mass="5266">MIFLRVAVIIFLSFLPSLILCWRSCQHHVCMRPNFFYFYISPR</sequence>
<dbReference type="Proteomes" id="UP000298652">
    <property type="component" value="Chromosome 2"/>
</dbReference>